<evidence type="ECO:0000256" key="7">
    <source>
        <dbReference type="ARBA" id="ARBA00023128"/>
    </source>
</evidence>
<dbReference type="OrthoDB" id="14603at2759"/>
<dbReference type="AlphaFoldDB" id="A0A1Y2HUI2"/>
<evidence type="ECO:0000313" key="11">
    <source>
        <dbReference type="Proteomes" id="UP000193411"/>
    </source>
</evidence>
<dbReference type="PRINTS" id="PR02049">
    <property type="entry name" value="PROTEINF36A"/>
</dbReference>
<dbReference type="GO" id="GO:0005743">
    <property type="term" value="C:mitochondrial inner membrane"/>
    <property type="evidence" value="ECO:0007669"/>
    <property type="project" value="UniProtKB-SubCell"/>
</dbReference>
<protein>
    <recommendedName>
        <fullName evidence="3">Cytochrome c oxidase assembly protein COX20, mitochondrial</fullName>
    </recommendedName>
</protein>
<keyword evidence="6" id="KW-1133">Transmembrane helix</keyword>
<dbReference type="PANTHER" id="PTHR31586:SF1">
    <property type="entry name" value="CYTOCHROME C OXIDASE ASSEMBLY PROTEIN COX20, MITOCHONDRIAL"/>
    <property type="match status" value="1"/>
</dbReference>
<comment type="subcellular location">
    <subcellularLocation>
        <location evidence="1">Mitochondrion inner membrane</location>
    </subcellularLocation>
</comment>
<reference evidence="10 11" key="1">
    <citation type="submission" date="2016-07" db="EMBL/GenBank/DDBJ databases">
        <title>Pervasive Adenine N6-methylation of Active Genes in Fungi.</title>
        <authorList>
            <consortium name="DOE Joint Genome Institute"/>
            <person name="Mondo S.J."/>
            <person name="Dannebaum R.O."/>
            <person name="Kuo R.C."/>
            <person name="Labutti K."/>
            <person name="Haridas S."/>
            <person name="Kuo A."/>
            <person name="Salamov A."/>
            <person name="Ahrendt S.R."/>
            <person name="Lipzen A."/>
            <person name="Sullivan W."/>
            <person name="Andreopoulos W.B."/>
            <person name="Clum A."/>
            <person name="Lindquist E."/>
            <person name="Daum C."/>
            <person name="Ramamoorthy G.K."/>
            <person name="Gryganskyi A."/>
            <person name="Culley D."/>
            <person name="Magnuson J.K."/>
            <person name="James T.Y."/>
            <person name="O'Malley M.A."/>
            <person name="Stajich J.E."/>
            <person name="Spatafora J.W."/>
            <person name="Visel A."/>
            <person name="Grigoriev I.V."/>
        </authorList>
    </citation>
    <scope>NUCLEOTIDE SEQUENCE [LARGE SCALE GENOMIC DNA]</scope>
    <source>
        <strain evidence="10 11">PL171</strain>
    </source>
</reference>
<evidence type="ECO:0000256" key="9">
    <source>
        <dbReference type="SAM" id="MobiDB-lite"/>
    </source>
</evidence>
<keyword evidence="4" id="KW-0812">Transmembrane</keyword>
<evidence type="ECO:0000256" key="6">
    <source>
        <dbReference type="ARBA" id="ARBA00022989"/>
    </source>
</evidence>
<evidence type="ECO:0000256" key="4">
    <source>
        <dbReference type="ARBA" id="ARBA00022692"/>
    </source>
</evidence>
<accession>A0A1Y2HUI2</accession>
<feature type="region of interest" description="Disordered" evidence="9">
    <location>
        <begin position="1"/>
        <end position="29"/>
    </location>
</feature>
<evidence type="ECO:0000313" key="10">
    <source>
        <dbReference type="EMBL" id="ORZ38250.1"/>
    </source>
</evidence>
<evidence type="ECO:0000256" key="8">
    <source>
        <dbReference type="ARBA" id="ARBA00023136"/>
    </source>
</evidence>
<dbReference type="Pfam" id="PF12597">
    <property type="entry name" value="Cox20"/>
    <property type="match status" value="1"/>
</dbReference>
<evidence type="ECO:0000256" key="3">
    <source>
        <dbReference type="ARBA" id="ARBA00017689"/>
    </source>
</evidence>
<dbReference type="PANTHER" id="PTHR31586">
    <property type="entry name" value="CYTOCHROME C OXIDASE PROTEIN 20"/>
    <property type="match status" value="1"/>
</dbReference>
<gene>
    <name evidence="10" type="ORF">BCR44DRAFT_34060</name>
</gene>
<comment type="caution">
    <text evidence="10">The sequence shown here is derived from an EMBL/GenBank/DDBJ whole genome shotgun (WGS) entry which is preliminary data.</text>
</comment>
<comment type="similarity">
    <text evidence="2">Belongs to the COX20 family.</text>
</comment>
<dbReference type="EMBL" id="MCFL01000009">
    <property type="protein sequence ID" value="ORZ38250.1"/>
    <property type="molecule type" value="Genomic_DNA"/>
</dbReference>
<evidence type="ECO:0000256" key="2">
    <source>
        <dbReference type="ARBA" id="ARBA00009575"/>
    </source>
</evidence>
<dbReference type="InterPro" id="IPR022533">
    <property type="entry name" value="Cox20"/>
</dbReference>
<keyword evidence="5" id="KW-0999">Mitochondrion inner membrane</keyword>
<keyword evidence="7" id="KW-0496">Mitochondrion</keyword>
<evidence type="ECO:0000256" key="5">
    <source>
        <dbReference type="ARBA" id="ARBA00022792"/>
    </source>
</evidence>
<feature type="compositionally biased region" description="Low complexity" evidence="9">
    <location>
        <begin position="15"/>
        <end position="29"/>
    </location>
</feature>
<keyword evidence="8" id="KW-0472">Membrane</keyword>
<dbReference type="Proteomes" id="UP000193411">
    <property type="component" value="Unassembled WGS sequence"/>
</dbReference>
<sequence length="135" mass="14363">MSNPTSSTPTPADINTTSTSAPTPTPYPADANPGIWGVLKGLTTDDFKNIGQVPCARNSFLYGIGSGVGAGALRFAFKGHVLSASNWAVATFCLVSAGSWEVCRYQMKKHHSRVHTVPRVAMALPEEKGDEVKKE</sequence>
<name>A0A1Y2HUI2_9FUNG</name>
<keyword evidence="11" id="KW-1185">Reference proteome</keyword>
<organism evidence="10 11">
    <name type="scientific">Catenaria anguillulae PL171</name>
    <dbReference type="NCBI Taxonomy" id="765915"/>
    <lineage>
        <taxon>Eukaryota</taxon>
        <taxon>Fungi</taxon>
        <taxon>Fungi incertae sedis</taxon>
        <taxon>Blastocladiomycota</taxon>
        <taxon>Blastocladiomycetes</taxon>
        <taxon>Blastocladiales</taxon>
        <taxon>Catenariaceae</taxon>
        <taxon>Catenaria</taxon>
    </lineage>
</organism>
<proteinExistence type="inferred from homology"/>
<evidence type="ECO:0000256" key="1">
    <source>
        <dbReference type="ARBA" id="ARBA00004273"/>
    </source>
</evidence>
<dbReference type="GO" id="GO:0033617">
    <property type="term" value="P:mitochondrial respiratory chain complex IV assembly"/>
    <property type="evidence" value="ECO:0007669"/>
    <property type="project" value="InterPro"/>
</dbReference>
<feature type="compositionally biased region" description="Polar residues" evidence="9">
    <location>
        <begin position="1"/>
        <end position="14"/>
    </location>
</feature>